<feature type="region of interest" description="Disordered" evidence="7">
    <location>
        <begin position="752"/>
        <end position="785"/>
    </location>
</feature>
<keyword evidence="4 8" id="KW-0812">Transmembrane</keyword>
<comment type="similarity">
    <text evidence="2">Belongs to the VirD4/TraG family.</text>
</comment>
<evidence type="ECO:0000256" key="2">
    <source>
        <dbReference type="ARBA" id="ARBA00008806"/>
    </source>
</evidence>
<dbReference type="Proteomes" id="UP001248134">
    <property type="component" value="Unassembled WGS sequence"/>
</dbReference>
<dbReference type="CDD" id="cd01127">
    <property type="entry name" value="TrwB_TraG_TraD_VirD4"/>
    <property type="match status" value="2"/>
</dbReference>
<keyword evidence="6 8" id="KW-0472">Membrane</keyword>
<organism evidence="10 11">
    <name type="scientific">Bacillus pseudomycoides</name>
    <dbReference type="NCBI Taxonomy" id="64104"/>
    <lineage>
        <taxon>Bacteria</taxon>
        <taxon>Bacillati</taxon>
        <taxon>Bacillota</taxon>
        <taxon>Bacilli</taxon>
        <taxon>Bacillales</taxon>
        <taxon>Bacillaceae</taxon>
        <taxon>Bacillus</taxon>
        <taxon>Bacillus cereus group</taxon>
    </lineage>
</organism>
<keyword evidence="3" id="KW-1003">Cell membrane</keyword>
<evidence type="ECO:0000256" key="7">
    <source>
        <dbReference type="SAM" id="MobiDB-lite"/>
    </source>
</evidence>
<comment type="caution">
    <text evidence="10">The sequence shown here is derived from an EMBL/GenBank/DDBJ whole genome shotgun (WGS) entry which is preliminary data.</text>
</comment>
<dbReference type="GO" id="GO:0005886">
    <property type="term" value="C:plasma membrane"/>
    <property type="evidence" value="ECO:0007669"/>
    <property type="project" value="UniProtKB-SubCell"/>
</dbReference>
<dbReference type="InterPro" id="IPR027417">
    <property type="entry name" value="P-loop_NTPase"/>
</dbReference>
<dbReference type="InterPro" id="IPR051539">
    <property type="entry name" value="T4SS-coupling_protein"/>
</dbReference>
<keyword evidence="5 8" id="KW-1133">Transmembrane helix</keyword>
<dbReference type="InterPro" id="IPR003688">
    <property type="entry name" value="TraG/VirD4"/>
</dbReference>
<gene>
    <name evidence="10" type="ORF">FOS08_28180</name>
</gene>
<dbReference type="PANTHER" id="PTHR37937">
    <property type="entry name" value="CONJUGATIVE TRANSFER: DNA TRANSPORT"/>
    <property type="match status" value="1"/>
</dbReference>
<dbReference type="SUPFAM" id="SSF52540">
    <property type="entry name" value="P-loop containing nucleoside triphosphate hydrolases"/>
    <property type="match status" value="1"/>
</dbReference>
<evidence type="ECO:0000256" key="4">
    <source>
        <dbReference type="ARBA" id="ARBA00022692"/>
    </source>
</evidence>
<proteinExistence type="inferred from homology"/>
<dbReference type="InterPro" id="IPR032689">
    <property type="entry name" value="TraG-D_C"/>
</dbReference>
<dbReference type="AlphaFoldDB" id="A0AAJ1Z5S3"/>
<dbReference type="NCBIfam" id="NF045973">
    <property type="entry name" value="conju_CD1115"/>
    <property type="match status" value="1"/>
</dbReference>
<dbReference type="RefSeq" id="WP_309440553.1">
    <property type="nucleotide sequence ID" value="NZ_VLYX01000075.1"/>
</dbReference>
<dbReference type="Gene3D" id="3.40.50.300">
    <property type="entry name" value="P-loop containing nucleotide triphosphate hydrolases"/>
    <property type="match status" value="1"/>
</dbReference>
<protein>
    <submittedName>
        <fullName evidence="10">ATPase</fullName>
    </submittedName>
</protein>
<feature type="domain" description="TraD/TraG TraM recognition site" evidence="9">
    <location>
        <begin position="560"/>
        <end position="676"/>
    </location>
</feature>
<evidence type="ECO:0000313" key="11">
    <source>
        <dbReference type="Proteomes" id="UP001248134"/>
    </source>
</evidence>
<feature type="transmembrane region" description="Helical" evidence="8">
    <location>
        <begin position="20"/>
        <end position="43"/>
    </location>
</feature>
<evidence type="ECO:0000256" key="8">
    <source>
        <dbReference type="SAM" id="Phobius"/>
    </source>
</evidence>
<dbReference type="EMBL" id="VLYX01000075">
    <property type="protein sequence ID" value="MDR4329567.1"/>
    <property type="molecule type" value="Genomic_DNA"/>
</dbReference>
<dbReference type="Pfam" id="PF12696">
    <property type="entry name" value="TraG-D_C"/>
    <property type="match status" value="1"/>
</dbReference>
<name>A0AAJ1Z5S3_9BACI</name>
<feature type="transmembrane region" description="Helical" evidence="8">
    <location>
        <begin position="73"/>
        <end position="92"/>
    </location>
</feature>
<comment type="subcellular location">
    <subcellularLocation>
        <location evidence="1">Cell membrane</location>
        <topology evidence="1">Multi-pass membrane protein</topology>
    </subcellularLocation>
</comment>
<accession>A0AAJ1Z5S3</accession>
<evidence type="ECO:0000256" key="5">
    <source>
        <dbReference type="ARBA" id="ARBA00022989"/>
    </source>
</evidence>
<dbReference type="PANTHER" id="PTHR37937:SF1">
    <property type="entry name" value="CONJUGATIVE TRANSFER: DNA TRANSPORT"/>
    <property type="match status" value="1"/>
</dbReference>
<evidence type="ECO:0000256" key="6">
    <source>
        <dbReference type="ARBA" id="ARBA00023136"/>
    </source>
</evidence>
<evidence type="ECO:0000256" key="1">
    <source>
        <dbReference type="ARBA" id="ARBA00004651"/>
    </source>
</evidence>
<sequence length="907" mass="102803">MNRVSPKPSLKYKLAEWKVLIPMSAFLFGGIFLIVNFLGNVIVELVKTTFSDLLHPKPFHIGIEDLYTFQHPLLLYLIIFLIASVCTMQFTYNIRSSFKDLNQNQKDSSRFATFDEVKRQYRAIPEKTERYEGKGGVVISRYDEISVKSILRQAKKVMEAKGMEKWQEIKNLKDSAKAGRLLIDDGAVSNLIIGTTRSGKGETYVFPTIDAYSRAEIQPSLIVNDPKGELLAASKKTMEKRGFHIEVLNLINPLESMSYNLLQLIKEAYKQGDTATAQTLCNTLSFSLYYNPNVKDPFWNNSAMSLCNALILAVIDKCITEKTEDKICMYTVANMLSELGSKEIVIDAKGNTKNALDIYFEMLPADSVAKMQYATSNFAKGETTRGGIFSTAMSKLSIFTFEGIAKMTSRNSIDLKRIGFGKSLQGKGTPRVRVQIIFPDGSKESIKTDTAGRFELDFQQNVKKGQRIHVMESKTKKKMIVEIQTINKDTGETTFKVVEKQDGLQIDSIVIFEKPIAVFMIVPDYDSSNHVIASIFIRQLYFVLSKYAGLARGGKCHREVVYLLDEFGNMPAIDDMGNIVTVCLGRNIRFNLIVQALPQLKMKYGDASTTIQDNCGNQIYIQSGNKETAKEISEKLGNQTIHSLSRSGKGLSIDKSKTEGIDTKPLLTPTELMRFQEGESAVIRFMKRRDNKFEKIEPFPILNRGKTVMKYRWEYLGDDFDTDQSILDIDIRSLHEYVNPRDLIIDFFPKQEEEPTGQSEEPKQIAPGSEPEPVPTPSEEEYEEPQFADIDEEIEIPEEAYSSEPVVIVESSSVFEPLTLENWEQKTAEEFFETHRSIWSVIEKKCMKQWNRPLADIQASTMESFIDDLKILVTTGQIDKNTYRLINGKYGEIMDGLLEKEGVKEEV</sequence>
<evidence type="ECO:0000313" key="10">
    <source>
        <dbReference type="EMBL" id="MDR4329567.1"/>
    </source>
</evidence>
<evidence type="ECO:0000259" key="9">
    <source>
        <dbReference type="Pfam" id="PF12696"/>
    </source>
</evidence>
<dbReference type="Pfam" id="PF02534">
    <property type="entry name" value="T4SS-DNA_transf"/>
    <property type="match status" value="1"/>
</dbReference>
<evidence type="ECO:0000256" key="3">
    <source>
        <dbReference type="ARBA" id="ARBA00022475"/>
    </source>
</evidence>
<reference evidence="10" key="1">
    <citation type="submission" date="2019-07" db="EMBL/GenBank/DDBJ databases">
        <title>Phylogenomic Reclassification of ATCC Bacillus Strains and Various Taxa within the Genus Bacillus.</title>
        <authorList>
            <person name="Riojas M.A."/>
            <person name="Frank A.M."/>
            <person name="Fenn S.L."/>
            <person name="King S.P."/>
            <person name="Brower S.M."/>
            <person name="Hazbon M.H."/>
        </authorList>
    </citation>
    <scope>NUCLEOTIDE SEQUENCE</scope>
    <source>
        <strain evidence="10">NR-12239</strain>
    </source>
</reference>